<keyword evidence="3" id="KW-0472">Membrane</keyword>
<evidence type="ECO:0000256" key="3">
    <source>
        <dbReference type="SAM" id="Phobius"/>
    </source>
</evidence>
<name>A0A1B1N104_9BACL</name>
<keyword evidence="3" id="KW-0812">Transmembrane</keyword>
<keyword evidence="5" id="KW-1185">Reference proteome</keyword>
<evidence type="ECO:0000313" key="5">
    <source>
        <dbReference type="Proteomes" id="UP000092573"/>
    </source>
</evidence>
<protein>
    <recommendedName>
        <fullName evidence="6">Cell division protein FtsL</fullName>
    </recommendedName>
</protein>
<keyword evidence="1" id="KW-0175">Coiled coil</keyword>
<dbReference type="KEGG" id="pyg:AWM70_11325"/>
<evidence type="ECO:0000256" key="1">
    <source>
        <dbReference type="SAM" id="Coils"/>
    </source>
</evidence>
<gene>
    <name evidence="4" type="ORF">AWM70_11325</name>
</gene>
<feature type="coiled-coil region" evidence="1">
    <location>
        <begin position="73"/>
        <end position="100"/>
    </location>
</feature>
<evidence type="ECO:0000256" key="2">
    <source>
        <dbReference type="SAM" id="MobiDB-lite"/>
    </source>
</evidence>
<evidence type="ECO:0008006" key="6">
    <source>
        <dbReference type="Google" id="ProtNLM"/>
    </source>
</evidence>
<dbReference type="EMBL" id="CP014167">
    <property type="protein sequence ID" value="ANS75117.1"/>
    <property type="molecule type" value="Genomic_DNA"/>
</dbReference>
<dbReference type="AlphaFoldDB" id="A0A1B1N104"/>
<organism evidence="4 5">
    <name type="scientific">Paenibacillus yonginensis</name>
    <dbReference type="NCBI Taxonomy" id="1462996"/>
    <lineage>
        <taxon>Bacteria</taxon>
        <taxon>Bacillati</taxon>
        <taxon>Bacillota</taxon>
        <taxon>Bacilli</taxon>
        <taxon>Bacillales</taxon>
        <taxon>Paenibacillaceae</taxon>
        <taxon>Paenibacillus</taxon>
    </lineage>
</organism>
<sequence>MAYMRGNLAVQEKTAERVHGAPKYRETTKVVTRKSHLPMREKLLYLITIACVVGIAGVLIWRNAYLYELKMQVHSSENNIKTYNTQITEAEVQKQKLLDLVPQRAQDELGFVVPETDGIRINGTDGTVTDDTSEDLPATAKK</sequence>
<dbReference type="OrthoDB" id="2988583at2"/>
<feature type="region of interest" description="Disordered" evidence="2">
    <location>
        <begin position="122"/>
        <end position="142"/>
    </location>
</feature>
<proteinExistence type="predicted"/>
<dbReference type="RefSeq" id="WP_068696445.1">
    <property type="nucleotide sequence ID" value="NZ_CP014167.1"/>
</dbReference>
<keyword evidence="3" id="KW-1133">Transmembrane helix</keyword>
<reference evidence="4 5" key="1">
    <citation type="submission" date="2016-01" db="EMBL/GenBank/DDBJ databases">
        <title>Complete Genome Sequence of Paenibacillus yonginensis DCY84, a novel Plant Growth-Promoting Bacteria with Elicitation of Induced Systemic Resistance.</title>
        <authorList>
            <person name="Kim Y.J."/>
            <person name="Yang D.C."/>
            <person name="Sukweenadhi J."/>
        </authorList>
    </citation>
    <scope>NUCLEOTIDE SEQUENCE [LARGE SCALE GENOMIC DNA]</scope>
    <source>
        <strain evidence="4 5">DCY84</strain>
    </source>
</reference>
<evidence type="ECO:0000313" key="4">
    <source>
        <dbReference type="EMBL" id="ANS75117.1"/>
    </source>
</evidence>
<accession>A0A1B1N104</accession>
<feature type="transmembrane region" description="Helical" evidence="3">
    <location>
        <begin position="43"/>
        <end position="61"/>
    </location>
</feature>
<dbReference type="Proteomes" id="UP000092573">
    <property type="component" value="Chromosome"/>
</dbReference>
<dbReference type="STRING" id="1462996.AWM70_11325"/>